<keyword evidence="6" id="KW-1185">Reference proteome</keyword>
<dbReference type="InterPro" id="IPR000595">
    <property type="entry name" value="cNMP-bd_dom"/>
</dbReference>
<dbReference type="InterPro" id="IPR036390">
    <property type="entry name" value="WH_DNA-bd_sf"/>
</dbReference>
<dbReference type="PRINTS" id="PR00034">
    <property type="entry name" value="HTHCRP"/>
</dbReference>
<organism evidence="5 6">
    <name type="scientific">Teretinema zuelzerae</name>
    <dbReference type="NCBI Taxonomy" id="156"/>
    <lineage>
        <taxon>Bacteria</taxon>
        <taxon>Pseudomonadati</taxon>
        <taxon>Spirochaetota</taxon>
        <taxon>Spirochaetia</taxon>
        <taxon>Spirochaetales</taxon>
        <taxon>Treponemataceae</taxon>
        <taxon>Teretinema</taxon>
    </lineage>
</organism>
<dbReference type="SUPFAM" id="SSF46785">
    <property type="entry name" value="Winged helix' DNA-binding domain"/>
    <property type="match status" value="1"/>
</dbReference>
<protein>
    <submittedName>
        <fullName evidence="5">Crp/Fnr family transcriptional regulator</fullName>
    </submittedName>
</protein>
<dbReference type="SUPFAM" id="SSF51206">
    <property type="entry name" value="cAMP-binding domain-like"/>
    <property type="match status" value="1"/>
</dbReference>
<comment type="caution">
    <text evidence="5">The sequence shown here is derived from an EMBL/GenBank/DDBJ whole genome shotgun (WGS) entry which is preliminary data.</text>
</comment>
<dbReference type="SMART" id="SM00419">
    <property type="entry name" value="HTH_CRP"/>
    <property type="match status" value="1"/>
</dbReference>
<dbReference type="PROSITE" id="PS51063">
    <property type="entry name" value="HTH_CRP_2"/>
    <property type="match status" value="1"/>
</dbReference>
<dbReference type="InterPro" id="IPR018490">
    <property type="entry name" value="cNMP-bd_dom_sf"/>
</dbReference>
<keyword evidence="3" id="KW-0804">Transcription</keyword>
<evidence type="ECO:0000313" key="5">
    <source>
        <dbReference type="EMBL" id="MCD1655056.1"/>
    </source>
</evidence>
<evidence type="ECO:0000256" key="2">
    <source>
        <dbReference type="ARBA" id="ARBA00023125"/>
    </source>
</evidence>
<dbReference type="InterPro" id="IPR036388">
    <property type="entry name" value="WH-like_DNA-bd_sf"/>
</dbReference>
<dbReference type="AlphaFoldDB" id="A0AAE3EJN6"/>
<gene>
    <name evidence="5" type="ORF">K7J14_10135</name>
</gene>
<dbReference type="Gene3D" id="1.10.10.10">
    <property type="entry name" value="Winged helix-like DNA-binding domain superfamily/Winged helix DNA-binding domain"/>
    <property type="match status" value="1"/>
</dbReference>
<keyword evidence="1" id="KW-0805">Transcription regulation</keyword>
<evidence type="ECO:0000256" key="1">
    <source>
        <dbReference type="ARBA" id="ARBA00023015"/>
    </source>
</evidence>
<dbReference type="Pfam" id="PF00027">
    <property type="entry name" value="cNMP_binding"/>
    <property type="match status" value="1"/>
</dbReference>
<accession>A0AAE3EJN6</accession>
<evidence type="ECO:0000259" key="4">
    <source>
        <dbReference type="PROSITE" id="PS51063"/>
    </source>
</evidence>
<keyword evidence="2" id="KW-0238">DNA-binding</keyword>
<feature type="domain" description="HTH crp-type" evidence="4">
    <location>
        <begin position="143"/>
        <end position="212"/>
    </location>
</feature>
<dbReference type="Gene3D" id="2.60.120.10">
    <property type="entry name" value="Jelly Rolls"/>
    <property type="match status" value="1"/>
</dbReference>
<dbReference type="InterPro" id="IPR012318">
    <property type="entry name" value="HTH_CRP"/>
</dbReference>
<dbReference type="Proteomes" id="UP001198163">
    <property type="component" value="Unassembled WGS sequence"/>
</dbReference>
<dbReference type="EMBL" id="JAINWA010000003">
    <property type="protein sequence ID" value="MCD1655056.1"/>
    <property type="molecule type" value="Genomic_DNA"/>
</dbReference>
<reference evidence="5" key="1">
    <citation type="submission" date="2021-08" db="EMBL/GenBank/DDBJ databases">
        <title>Comparative analyses of Brucepasteria parasyntrophica and Teretinema zuelzerae.</title>
        <authorList>
            <person name="Song Y."/>
            <person name="Brune A."/>
        </authorList>
    </citation>
    <scope>NUCLEOTIDE SEQUENCE</scope>
    <source>
        <strain evidence="5">DSM 1903</strain>
    </source>
</reference>
<dbReference type="Pfam" id="PF13545">
    <property type="entry name" value="HTH_Crp_2"/>
    <property type="match status" value="1"/>
</dbReference>
<evidence type="ECO:0000313" key="6">
    <source>
        <dbReference type="Proteomes" id="UP001198163"/>
    </source>
</evidence>
<dbReference type="RefSeq" id="WP_230755819.1">
    <property type="nucleotide sequence ID" value="NZ_JAINWA010000003.1"/>
</dbReference>
<dbReference type="GO" id="GO:0006355">
    <property type="term" value="P:regulation of DNA-templated transcription"/>
    <property type="evidence" value="ECO:0007669"/>
    <property type="project" value="InterPro"/>
</dbReference>
<evidence type="ECO:0000256" key="3">
    <source>
        <dbReference type="ARBA" id="ARBA00023163"/>
    </source>
</evidence>
<dbReference type="InterPro" id="IPR014710">
    <property type="entry name" value="RmlC-like_jellyroll"/>
</dbReference>
<dbReference type="GO" id="GO:0003677">
    <property type="term" value="F:DNA binding"/>
    <property type="evidence" value="ECO:0007669"/>
    <property type="project" value="UniProtKB-KW"/>
</dbReference>
<name>A0AAE3EJN6_9SPIR</name>
<proteinExistence type="predicted"/>
<sequence length="218" mass="23794">MTDGEILELAASLYGEAVPGKELLRCGTPKTHRAGRVLACQGDEATEAHLVLAGRFFCRKYRTDDSLIPLPALERGAWCGAAECADGGAYLYEAIAAEESVTLCFARPNFALLRRRCPLFDSVALIPSLSQELRRLHSRLADSSPLDRLVSYLLAQRRSIGGVEKQRVSITQAELGAAIGCTRETVNKYLGLLAGRGLIELERSSVVVPSWEKLADYQ</sequence>